<dbReference type="Gene3D" id="1.10.10.10">
    <property type="entry name" value="Winged helix-like DNA-binding domain superfamily/Winged helix DNA-binding domain"/>
    <property type="match status" value="1"/>
</dbReference>
<evidence type="ECO:0000259" key="8">
    <source>
        <dbReference type="Pfam" id="PF12680"/>
    </source>
</evidence>
<gene>
    <name evidence="9" type="ORF">HLB44_02195</name>
</gene>
<dbReference type="SUPFAM" id="SSF88659">
    <property type="entry name" value="Sigma3 and sigma4 domains of RNA polymerase sigma factors"/>
    <property type="match status" value="1"/>
</dbReference>
<feature type="domain" description="RNA polymerase sigma factor 70 region 4 type 2" evidence="7">
    <location>
        <begin position="147"/>
        <end position="194"/>
    </location>
</feature>
<dbReference type="Pfam" id="PF12680">
    <property type="entry name" value="SnoaL_2"/>
    <property type="match status" value="1"/>
</dbReference>
<dbReference type="PANTHER" id="PTHR43133:SF65">
    <property type="entry name" value="ECF RNA POLYMERASE SIGMA FACTOR SIGG"/>
    <property type="match status" value="1"/>
</dbReference>
<evidence type="ECO:0000256" key="2">
    <source>
        <dbReference type="ARBA" id="ARBA00011344"/>
    </source>
</evidence>
<comment type="similarity">
    <text evidence="1">Belongs to the sigma-70 factor family. ECF subfamily.</text>
</comment>
<keyword evidence="10" id="KW-1185">Reference proteome</keyword>
<evidence type="ECO:0000256" key="1">
    <source>
        <dbReference type="ARBA" id="ARBA00010641"/>
    </source>
</evidence>
<organism evidence="9 10">
    <name type="scientific">Pseudaquabacterium terrae</name>
    <dbReference type="NCBI Taxonomy" id="2732868"/>
    <lineage>
        <taxon>Bacteria</taxon>
        <taxon>Pseudomonadati</taxon>
        <taxon>Pseudomonadota</taxon>
        <taxon>Betaproteobacteria</taxon>
        <taxon>Burkholderiales</taxon>
        <taxon>Sphaerotilaceae</taxon>
        <taxon>Pseudaquabacterium</taxon>
    </lineage>
</organism>
<dbReference type="InterPro" id="IPR013324">
    <property type="entry name" value="RNA_pol_sigma_r3/r4-like"/>
</dbReference>
<sequence length="342" mass="37153">MSATDPDLLARAQAGDSAAFDALVAPHRRRLHTHCYRMLGSPHDADDALQETLLAAWRALASFEGRSALGTWLYRIGTNVCLRLISQRPRRLVSSEYGPAFEQTAELGAPVPGPVWIEPLPDDDGLADEAVEDPAAALQRRERVALAFVAALQHLPGAQRAVLLMREVLEYTAAETAEALETSTASVNSALQRAQKTVAEKLPAVSQAAELQALGTEGLERLLGAFARAWDARDVPGLVALLTEDARFTMPPLPAWFDGRAAVARFLTERVFQTPWILRPLRANGQVGYACYLRAAGDDRFRLGGITLLSLRAGRIGGLHSFLDPAVHQRFGLPMEIAAPDR</sequence>
<dbReference type="SUPFAM" id="SSF88946">
    <property type="entry name" value="Sigma2 domain of RNA polymerase sigma factors"/>
    <property type="match status" value="1"/>
</dbReference>
<comment type="subunit">
    <text evidence="2">Interacts transiently with the RNA polymerase catalytic core formed by RpoA, RpoB, RpoC and RpoZ (2 alpha, 1 beta, 1 beta' and 1 omega subunit) to form the RNA polymerase holoenzyme that can initiate transcription.</text>
</comment>
<dbReference type="EC" id="2.7.7.6" evidence="9"/>
<dbReference type="Gene3D" id="1.10.1740.10">
    <property type="match status" value="1"/>
</dbReference>
<reference evidence="9 10" key="1">
    <citation type="submission" date="2020-05" db="EMBL/GenBank/DDBJ databases">
        <title>Aquincola sp. isolate from soil.</title>
        <authorList>
            <person name="Han J."/>
            <person name="Kim D.-U."/>
        </authorList>
    </citation>
    <scope>NUCLEOTIDE SEQUENCE [LARGE SCALE GENOMIC DNA]</scope>
    <source>
        <strain evidence="9 10">S2</strain>
    </source>
</reference>
<dbReference type="NCBIfam" id="TIGR02937">
    <property type="entry name" value="sigma70-ECF"/>
    <property type="match status" value="1"/>
</dbReference>
<dbReference type="NCBIfam" id="NF006089">
    <property type="entry name" value="PRK08241.1"/>
    <property type="match status" value="1"/>
</dbReference>
<protein>
    <submittedName>
        <fullName evidence="9">RNA polymerase subunit sigma-70</fullName>
        <ecNumber evidence="9">2.7.7.6</ecNumber>
    </submittedName>
</protein>
<evidence type="ECO:0000256" key="5">
    <source>
        <dbReference type="ARBA" id="ARBA00023163"/>
    </source>
</evidence>
<feature type="domain" description="RNA polymerase sigma-70 region 2" evidence="6">
    <location>
        <begin position="23"/>
        <end position="88"/>
    </location>
</feature>
<dbReference type="InterPro" id="IPR014305">
    <property type="entry name" value="RNA_pol_sigma-G_actinobac"/>
</dbReference>
<dbReference type="Proteomes" id="UP000737171">
    <property type="component" value="Unassembled WGS sequence"/>
</dbReference>
<dbReference type="InterPro" id="IPR013325">
    <property type="entry name" value="RNA_pol_sigma_r2"/>
</dbReference>
<dbReference type="SUPFAM" id="SSF54427">
    <property type="entry name" value="NTF2-like"/>
    <property type="match status" value="1"/>
</dbReference>
<name>A0ABX2EBL2_9BURK</name>
<dbReference type="CDD" id="cd00531">
    <property type="entry name" value="NTF2_like"/>
    <property type="match status" value="1"/>
</dbReference>
<feature type="domain" description="SnoaL-like" evidence="8">
    <location>
        <begin position="225"/>
        <end position="316"/>
    </location>
</feature>
<keyword evidence="3" id="KW-0805">Transcription regulation</keyword>
<evidence type="ECO:0000313" key="10">
    <source>
        <dbReference type="Proteomes" id="UP000737171"/>
    </source>
</evidence>
<evidence type="ECO:0000256" key="4">
    <source>
        <dbReference type="ARBA" id="ARBA00023082"/>
    </source>
</evidence>
<dbReference type="PANTHER" id="PTHR43133">
    <property type="entry name" value="RNA POLYMERASE ECF-TYPE SIGMA FACTO"/>
    <property type="match status" value="1"/>
</dbReference>
<dbReference type="InterPro" id="IPR013249">
    <property type="entry name" value="RNA_pol_sigma70_r4_t2"/>
</dbReference>
<dbReference type="InterPro" id="IPR037401">
    <property type="entry name" value="SnoaL-like"/>
</dbReference>
<keyword evidence="9" id="KW-0548">Nucleotidyltransferase</keyword>
<comment type="caution">
    <text evidence="9">The sequence shown here is derived from an EMBL/GenBank/DDBJ whole genome shotgun (WGS) entry which is preliminary data.</text>
</comment>
<evidence type="ECO:0000256" key="3">
    <source>
        <dbReference type="ARBA" id="ARBA00023015"/>
    </source>
</evidence>
<proteinExistence type="inferred from homology"/>
<dbReference type="InterPro" id="IPR014284">
    <property type="entry name" value="RNA_pol_sigma-70_dom"/>
</dbReference>
<dbReference type="GO" id="GO:0003899">
    <property type="term" value="F:DNA-directed RNA polymerase activity"/>
    <property type="evidence" value="ECO:0007669"/>
    <property type="project" value="UniProtKB-EC"/>
</dbReference>
<dbReference type="Pfam" id="PF08281">
    <property type="entry name" value="Sigma70_r4_2"/>
    <property type="match status" value="1"/>
</dbReference>
<dbReference type="InterPro" id="IPR032710">
    <property type="entry name" value="NTF2-like_dom_sf"/>
</dbReference>
<evidence type="ECO:0000313" key="9">
    <source>
        <dbReference type="EMBL" id="NRF65789.1"/>
    </source>
</evidence>
<dbReference type="RefSeq" id="WP_173120138.1">
    <property type="nucleotide sequence ID" value="NZ_JABRWJ010000001.1"/>
</dbReference>
<keyword evidence="9" id="KW-0808">Transferase</keyword>
<dbReference type="InterPro" id="IPR039425">
    <property type="entry name" value="RNA_pol_sigma-70-like"/>
</dbReference>
<keyword evidence="4" id="KW-0731">Sigma factor</keyword>
<dbReference type="Pfam" id="PF04542">
    <property type="entry name" value="Sigma70_r2"/>
    <property type="match status" value="1"/>
</dbReference>
<dbReference type="Gene3D" id="3.10.450.50">
    <property type="match status" value="1"/>
</dbReference>
<dbReference type="EMBL" id="JABRWJ010000001">
    <property type="protein sequence ID" value="NRF65789.1"/>
    <property type="molecule type" value="Genomic_DNA"/>
</dbReference>
<evidence type="ECO:0000259" key="7">
    <source>
        <dbReference type="Pfam" id="PF08281"/>
    </source>
</evidence>
<dbReference type="InterPro" id="IPR007627">
    <property type="entry name" value="RNA_pol_sigma70_r2"/>
</dbReference>
<keyword evidence="5" id="KW-0804">Transcription</keyword>
<evidence type="ECO:0000259" key="6">
    <source>
        <dbReference type="Pfam" id="PF04542"/>
    </source>
</evidence>
<dbReference type="InterPro" id="IPR036388">
    <property type="entry name" value="WH-like_DNA-bd_sf"/>
</dbReference>
<dbReference type="NCBIfam" id="TIGR02960">
    <property type="entry name" value="SigX5"/>
    <property type="match status" value="1"/>
</dbReference>
<accession>A0ABX2EBL2</accession>